<keyword evidence="5" id="KW-0732">Signal</keyword>
<evidence type="ECO:0000256" key="6">
    <source>
        <dbReference type="ARBA" id="ARBA00023136"/>
    </source>
</evidence>
<gene>
    <name evidence="8" type="ORF">HF327_012495</name>
</gene>
<evidence type="ECO:0000313" key="8">
    <source>
        <dbReference type="EMBL" id="MBI1625319.1"/>
    </source>
</evidence>
<dbReference type="Proteomes" id="UP000530032">
    <property type="component" value="Unassembled WGS sequence"/>
</dbReference>
<evidence type="ECO:0000256" key="7">
    <source>
        <dbReference type="ARBA" id="ARBA00023237"/>
    </source>
</evidence>
<keyword evidence="6" id="KW-0472">Membrane</keyword>
<dbReference type="InterPro" id="IPR005017">
    <property type="entry name" value="OMPP1/FadL/TodX"/>
</dbReference>
<evidence type="ECO:0000256" key="4">
    <source>
        <dbReference type="ARBA" id="ARBA00022692"/>
    </source>
</evidence>
<evidence type="ECO:0000313" key="9">
    <source>
        <dbReference type="Proteomes" id="UP000530032"/>
    </source>
</evidence>
<comment type="subcellular location">
    <subcellularLocation>
        <location evidence="1">Cell outer membrane</location>
        <topology evidence="1">Multi-pass membrane protein</topology>
    </subcellularLocation>
</comment>
<dbReference type="PANTHER" id="PTHR35093:SF8">
    <property type="entry name" value="OUTER MEMBRANE PROTEIN NMB0088-RELATED"/>
    <property type="match status" value="1"/>
</dbReference>
<comment type="caution">
    <text evidence="8">The sequence shown here is derived from an EMBL/GenBank/DDBJ whole genome shotgun (WGS) entry which is preliminary data.</text>
</comment>
<dbReference type="Gene3D" id="2.40.160.60">
    <property type="entry name" value="Outer membrane protein transport protein (OMPP1/FadL/TodX)"/>
    <property type="match status" value="1"/>
</dbReference>
<dbReference type="EMBL" id="JABBCQ020000010">
    <property type="protein sequence ID" value="MBI1625319.1"/>
    <property type="molecule type" value="Genomic_DNA"/>
</dbReference>
<evidence type="ECO:0000256" key="3">
    <source>
        <dbReference type="ARBA" id="ARBA00022452"/>
    </source>
</evidence>
<sequence>MALGSAAQAGGLDRTGQNLSALFSQGNVISIDVHRARPDIEGRDALGRSTGQVADAYTQWGFAYKQDLNPQTSMLIMLTHPFGLDIGYDRHQSPLLGGTEARVNTHELLGALRYRWNEQWGVHGGLRMQRSEGKVGFGGRIFGGASGYHVDFRPSTEPGYLLGLSYERPDIALRIAGTYYSAIHHKMSTLENVLPMTTSTSSTSPQSFNLDAQVAIASNTLLFGQIRWTQWSKFRLSPLVFASQTGGGSLADLEDTTTYSLGLGQKLSSQWTGFAAVSYDRKNHTNALSALRPTNGRTGYMLGVNYQGQDFKLTPWISYQCLGAADISIANRTIARFGDSAVKVFGVTLDYAF</sequence>
<organism evidence="8 9">
    <name type="scientific">Comamonas suwonensis</name>
    <dbReference type="NCBI Taxonomy" id="2606214"/>
    <lineage>
        <taxon>Bacteria</taxon>
        <taxon>Pseudomonadati</taxon>
        <taxon>Pseudomonadota</taxon>
        <taxon>Betaproteobacteria</taxon>
        <taxon>Burkholderiales</taxon>
        <taxon>Comamonadaceae</taxon>
        <taxon>Comamonas</taxon>
    </lineage>
</organism>
<keyword evidence="7" id="KW-0998">Cell outer membrane</keyword>
<dbReference type="GO" id="GO:0015483">
    <property type="term" value="F:long-chain fatty acid transporting porin activity"/>
    <property type="evidence" value="ECO:0007669"/>
    <property type="project" value="TreeGrafter"/>
</dbReference>
<keyword evidence="3" id="KW-1134">Transmembrane beta strand</keyword>
<name>A0A843BF65_9BURK</name>
<evidence type="ECO:0000256" key="2">
    <source>
        <dbReference type="ARBA" id="ARBA00008163"/>
    </source>
</evidence>
<dbReference type="SUPFAM" id="SSF56935">
    <property type="entry name" value="Porins"/>
    <property type="match status" value="1"/>
</dbReference>
<dbReference type="AlphaFoldDB" id="A0A843BF65"/>
<keyword evidence="4" id="KW-0812">Transmembrane</keyword>
<dbReference type="PANTHER" id="PTHR35093">
    <property type="entry name" value="OUTER MEMBRANE PROTEIN NMB0088-RELATED"/>
    <property type="match status" value="1"/>
</dbReference>
<dbReference type="Pfam" id="PF03349">
    <property type="entry name" value="Toluene_X"/>
    <property type="match status" value="1"/>
</dbReference>
<protein>
    <submittedName>
        <fullName evidence="8">Outer membrane protein transport protein</fullName>
    </submittedName>
</protein>
<evidence type="ECO:0000256" key="1">
    <source>
        <dbReference type="ARBA" id="ARBA00004571"/>
    </source>
</evidence>
<proteinExistence type="inferred from homology"/>
<dbReference type="GO" id="GO:0009279">
    <property type="term" value="C:cell outer membrane"/>
    <property type="evidence" value="ECO:0007669"/>
    <property type="project" value="UniProtKB-SubCell"/>
</dbReference>
<evidence type="ECO:0000256" key="5">
    <source>
        <dbReference type="ARBA" id="ARBA00022729"/>
    </source>
</evidence>
<comment type="similarity">
    <text evidence="2">Belongs to the OmpP1/FadL family.</text>
</comment>
<reference evidence="8" key="1">
    <citation type="submission" date="2020-12" db="EMBL/GenBank/DDBJ databases">
        <title>Comamonas sp. nov., isolated from stream water.</title>
        <authorList>
            <person name="Park K.-H."/>
        </authorList>
    </citation>
    <scope>NUCLEOTIDE SEQUENCE</scope>
    <source>
        <strain evidence="8">EJ-4</strain>
    </source>
</reference>
<keyword evidence="9" id="KW-1185">Reference proteome</keyword>
<accession>A0A843BF65</accession>